<evidence type="ECO:0000256" key="1">
    <source>
        <dbReference type="ARBA" id="ARBA00004651"/>
    </source>
</evidence>
<protein>
    <recommendedName>
        <fullName evidence="9">Putative ionotropic receptor ligand binding domain-containing protein</fullName>
    </recommendedName>
</protein>
<evidence type="ECO:0000256" key="6">
    <source>
        <dbReference type="ARBA" id="ARBA00023170"/>
    </source>
</evidence>
<dbReference type="EMBL" id="CH963925">
    <property type="protein sequence ID" value="EDW78539.1"/>
    <property type="molecule type" value="Genomic_DNA"/>
</dbReference>
<organism evidence="10 11">
    <name type="scientific">Drosophila willistoni</name>
    <name type="common">Fruit fly</name>
    <dbReference type="NCBI Taxonomy" id="7260"/>
    <lineage>
        <taxon>Eukaryota</taxon>
        <taxon>Metazoa</taxon>
        <taxon>Ecdysozoa</taxon>
        <taxon>Arthropoda</taxon>
        <taxon>Hexapoda</taxon>
        <taxon>Insecta</taxon>
        <taxon>Pterygota</taxon>
        <taxon>Neoptera</taxon>
        <taxon>Endopterygota</taxon>
        <taxon>Diptera</taxon>
        <taxon>Brachycera</taxon>
        <taxon>Muscomorpha</taxon>
        <taxon>Ephydroidea</taxon>
        <taxon>Drosophilidae</taxon>
        <taxon>Drosophila</taxon>
        <taxon>Sophophora</taxon>
    </lineage>
</organism>
<dbReference type="KEGG" id="dwi:6644722"/>
<keyword evidence="2" id="KW-1003">Cell membrane</keyword>
<evidence type="ECO:0000259" key="9">
    <source>
        <dbReference type="Pfam" id="PF24061"/>
    </source>
</evidence>
<evidence type="ECO:0000256" key="3">
    <source>
        <dbReference type="ARBA" id="ARBA00022692"/>
    </source>
</evidence>
<accession>B4N2F0</accession>
<dbReference type="PhylomeDB" id="B4N2F0"/>
<keyword evidence="5 8" id="KW-0472">Membrane</keyword>
<dbReference type="AlphaFoldDB" id="B4N2F0"/>
<dbReference type="FunCoup" id="B4N2F0">
    <property type="interactions" value="1"/>
</dbReference>
<keyword evidence="4 8" id="KW-1133">Transmembrane helix</keyword>
<evidence type="ECO:0000313" key="10">
    <source>
        <dbReference type="EMBL" id="EDW78539.1"/>
    </source>
</evidence>
<reference evidence="10" key="3">
    <citation type="journal article" date="2008" name="Bioinformatics">
        <title>Assembly reconciliation.</title>
        <authorList>
            <person name="Zimin A.V."/>
            <person name="Smith D.R."/>
            <person name="Sutton G."/>
            <person name="Yorke J.A."/>
        </authorList>
    </citation>
    <scope>NUCLEOTIDE SEQUENCE</scope>
    <source>
        <strain evidence="10">TSC#14030-0811.24</strain>
    </source>
</reference>
<name>B4N2F0_DROWI</name>
<keyword evidence="11" id="KW-1185">Reference proteome</keyword>
<dbReference type="HOGENOM" id="CLU_445014_0_0_1"/>
<dbReference type="InterPro" id="IPR056198">
    <property type="entry name" value="LBD_receptor"/>
</dbReference>
<evidence type="ECO:0000256" key="4">
    <source>
        <dbReference type="ARBA" id="ARBA00022989"/>
    </source>
</evidence>
<feature type="transmembrane region" description="Helical" evidence="8">
    <location>
        <begin position="556"/>
        <end position="577"/>
    </location>
</feature>
<dbReference type="PANTHER" id="PTHR42643:SF37">
    <property type="entry name" value="IONOTROPIC RECEPTOR 11A-RELATED"/>
    <property type="match status" value="1"/>
</dbReference>
<comment type="subcellular location">
    <subcellularLocation>
        <location evidence="1">Cell membrane</location>
        <topology evidence="1">Multi-pass membrane protein</topology>
    </subcellularLocation>
</comment>
<keyword evidence="6" id="KW-0675">Receptor</keyword>
<dbReference type="Proteomes" id="UP000007798">
    <property type="component" value="Unassembled WGS sequence"/>
</dbReference>
<gene>
    <name evidence="10" type="primary">Dwil\GK16131</name>
    <name evidence="10" type="ORF">Dwil_GK16131</name>
</gene>
<reference evidence="10" key="4">
    <citation type="submission" date="2008-06" db="EMBL/GenBank/DDBJ databases">
        <authorList>
            <consortium name="FlyBase"/>
        </authorList>
    </citation>
    <scope>NUCLEOTIDE SEQUENCE</scope>
    <source>
        <strain evidence="10">TSC#14030-0811.24</strain>
    </source>
</reference>
<keyword evidence="7" id="KW-0325">Glycoprotein</keyword>
<feature type="domain" description="Putative ionotropic receptor ligand binding" evidence="9">
    <location>
        <begin position="4"/>
        <end position="189"/>
    </location>
</feature>
<dbReference type="PANTHER" id="PTHR42643">
    <property type="entry name" value="IONOTROPIC RECEPTOR 20A-RELATED"/>
    <property type="match status" value="1"/>
</dbReference>
<dbReference type="Pfam" id="PF24061">
    <property type="entry name" value="LBD_receptor"/>
    <property type="match status" value="1"/>
</dbReference>
<dbReference type="InParanoid" id="B4N2F0"/>
<dbReference type="GO" id="GO:0050909">
    <property type="term" value="P:sensory perception of taste"/>
    <property type="evidence" value="ECO:0007669"/>
    <property type="project" value="EnsemblMetazoa"/>
</dbReference>
<keyword evidence="3 8" id="KW-0812">Transmembrane</keyword>
<dbReference type="eggNOG" id="KOG1052">
    <property type="taxonomic scope" value="Eukaryota"/>
</dbReference>
<evidence type="ECO:0000256" key="8">
    <source>
        <dbReference type="SAM" id="Phobius"/>
    </source>
</evidence>
<reference evidence="10" key="2">
    <citation type="journal article" date="2007" name="Nature">
        <title>Evolution of genes and genomes on the Drosophila phylogeny.</title>
        <authorList>
            <consortium name="Drosophila 12 Genomes Consortium"/>
            <person name="Clark A.G."/>
            <person name="Eisen M.B."/>
            <person name="Smith D.R."/>
            <person name="Bergman C.M."/>
            <person name="Oliver B."/>
            <person name="Markow T.A."/>
            <person name="Kaufman T.C."/>
            <person name="Kellis M."/>
            <person name="Gelbart W."/>
            <person name="Iyer V.N."/>
            <person name="Pollard D.A."/>
            <person name="Sackton T.B."/>
            <person name="Larracuente A.M."/>
            <person name="Singh N.D."/>
            <person name="Abad J.P."/>
            <person name="Abt D.N."/>
            <person name="Adryan B."/>
            <person name="Aguade M."/>
            <person name="Akashi H."/>
            <person name="Anderson W.W."/>
            <person name="Aquadro C.F."/>
            <person name="Ardell D.H."/>
            <person name="Arguello R."/>
            <person name="Artieri C.G."/>
            <person name="Barbash D.A."/>
            <person name="Barker D."/>
            <person name="Barsanti P."/>
            <person name="Batterham P."/>
            <person name="Batzoglou S."/>
            <person name="Begun D."/>
            <person name="Bhutkar A."/>
            <person name="Blanco E."/>
            <person name="Bosak S.A."/>
            <person name="Bradley R.K."/>
            <person name="Brand A.D."/>
            <person name="Brent M.R."/>
            <person name="Brooks A.N."/>
            <person name="Brown R.H."/>
            <person name="Butlin R.K."/>
            <person name="Caggese C."/>
            <person name="Calvi B.R."/>
            <person name="Bernardo de Carvalho A."/>
            <person name="Caspi A."/>
            <person name="Castrezana S."/>
            <person name="Celniker S.E."/>
            <person name="Chang J.L."/>
            <person name="Chapple C."/>
            <person name="Chatterji S."/>
            <person name="Chinwalla A."/>
            <person name="Civetta A."/>
            <person name="Clifton S.W."/>
            <person name="Comeron J.M."/>
            <person name="Costello J.C."/>
            <person name="Coyne J.A."/>
            <person name="Daub J."/>
            <person name="David R.G."/>
            <person name="Delcher A.L."/>
            <person name="Delehaunty K."/>
            <person name="Do C.B."/>
            <person name="Ebling H."/>
            <person name="Edwards K."/>
            <person name="Eickbush T."/>
            <person name="Evans J.D."/>
            <person name="Filipski A."/>
            <person name="Findeiss S."/>
            <person name="Freyhult E."/>
            <person name="Fulton L."/>
            <person name="Fulton R."/>
            <person name="Garcia A.C."/>
            <person name="Gardiner A."/>
            <person name="Garfield D.A."/>
            <person name="Garvin B.E."/>
            <person name="Gibson G."/>
            <person name="Gilbert D."/>
            <person name="Gnerre S."/>
            <person name="Godfrey J."/>
            <person name="Good R."/>
            <person name="Gotea V."/>
            <person name="Gravely B."/>
            <person name="Greenberg A.J."/>
            <person name="Griffiths-Jones S."/>
            <person name="Gross S."/>
            <person name="Guigo R."/>
            <person name="Gustafson E.A."/>
            <person name="Haerty W."/>
            <person name="Hahn M.W."/>
            <person name="Halligan D.L."/>
            <person name="Halpern A.L."/>
            <person name="Halter G.M."/>
            <person name="Han M.V."/>
            <person name="Heger A."/>
            <person name="Hillier L."/>
            <person name="Hinrichs A.S."/>
            <person name="Holmes I."/>
            <person name="Hoskins R.A."/>
            <person name="Hubisz M.J."/>
            <person name="Hultmark D."/>
            <person name="Huntley M.A."/>
            <person name="Jaffe D.B."/>
            <person name="Jagadeeshan S."/>
            <person name="Jeck W.R."/>
            <person name="Johnson J."/>
            <person name="Jones C.D."/>
            <person name="Jordan W.C."/>
            <person name="Karpen G.H."/>
            <person name="Kataoka E."/>
            <person name="Keightley P.D."/>
            <person name="Kheradpour P."/>
            <person name="Kirkness E.F."/>
            <person name="Koerich L.B."/>
            <person name="Kristiansen K."/>
            <person name="Kudrna D."/>
            <person name="Kulathinal R.J."/>
            <person name="Kumar S."/>
            <person name="Kwok R."/>
            <person name="Lander E."/>
            <person name="Langley C.H."/>
            <person name="Lapoint R."/>
            <person name="Lazzaro B.P."/>
            <person name="Lee S.J."/>
            <person name="Levesque L."/>
            <person name="Li R."/>
            <person name="Lin C.F."/>
            <person name="Lin M.F."/>
            <person name="Lindblad-Toh K."/>
            <person name="Llopart A."/>
            <person name="Long M."/>
            <person name="Low L."/>
            <person name="Lozovsky E."/>
            <person name="Lu J."/>
            <person name="Luo M."/>
            <person name="Machado C.A."/>
            <person name="Makalowski W."/>
            <person name="Marzo M."/>
            <person name="Matsuda M."/>
            <person name="Matzkin L."/>
            <person name="McAllister B."/>
            <person name="McBride C.S."/>
            <person name="McKernan B."/>
            <person name="McKernan K."/>
            <person name="Mendez-Lago M."/>
            <person name="Minx P."/>
            <person name="Mollenhauer M.U."/>
            <person name="Montooth K."/>
            <person name="Mount S.M."/>
            <person name="Mu X."/>
            <person name="Myers E."/>
            <person name="Negre B."/>
            <person name="Newfeld S."/>
            <person name="Nielsen R."/>
            <person name="Noor M.A."/>
            <person name="O'Grady P."/>
            <person name="Pachter L."/>
            <person name="Papaceit M."/>
            <person name="Parisi M.J."/>
            <person name="Parisi M."/>
            <person name="Parts L."/>
            <person name="Pedersen J.S."/>
            <person name="Pesole G."/>
            <person name="Phillippy A.M."/>
            <person name="Ponting C.P."/>
            <person name="Pop M."/>
            <person name="Porcelli D."/>
            <person name="Powell J.R."/>
            <person name="Prohaska S."/>
            <person name="Pruitt K."/>
            <person name="Puig M."/>
            <person name="Quesneville H."/>
            <person name="Ram K.R."/>
            <person name="Rand D."/>
            <person name="Rasmussen M.D."/>
            <person name="Reed L.K."/>
            <person name="Reenan R."/>
            <person name="Reily A."/>
            <person name="Remington K.A."/>
            <person name="Rieger T.T."/>
            <person name="Ritchie M.G."/>
            <person name="Robin C."/>
            <person name="Rogers Y.H."/>
            <person name="Rohde C."/>
            <person name="Rozas J."/>
            <person name="Rubenfield M.J."/>
            <person name="Ruiz A."/>
            <person name="Russo S."/>
            <person name="Salzberg S.L."/>
            <person name="Sanchez-Gracia A."/>
            <person name="Saranga D.J."/>
            <person name="Sato H."/>
            <person name="Schaeffer S.W."/>
            <person name="Schatz M.C."/>
            <person name="Schlenke T."/>
            <person name="Schwartz R."/>
            <person name="Segarra C."/>
            <person name="Singh R.S."/>
            <person name="Sirot L."/>
            <person name="Sirota M."/>
            <person name="Sisneros N.B."/>
            <person name="Smith C.D."/>
            <person name="Smith T.F."/>
            <person name="Spieth J."/>
            <person name="Stage D.E."/>
            <person name="Stark A."/>
            <person name="Stephan W."/>
            <person name="Strausberg R.L."/>
            <person name="Strempel S."/>
            <person name="Sturgill D."/>
            <person name="Sutton G."/>
            <person name="Sutton G.G."/>
            <person name="Tao W."/>
            <person name="Teichmann S."/>
            <person name="Tobari Y.N."/>
            <person name="Tomimura Y."/>
            <person name="Tsolas J.M."/>
            <person name="Valente V.L."/>
            <person name="Venter E."/>
            <person name="Venter J.C."/>
            <person name="Vicario S."/>
            <person name="Vieira F.G."/>
            <person name="Vilella A.J."/>
            <person name="Villasante A."/>
            <person name="Walenz B."/>
            <person name="Wang J."/>
            <person name="Wasserman M."/>
            <person name="Watts T."/>
            <person name="Wilson D."/>
            <person name="Wilson R.K."/>
            <person name="Wing R.A."/>
            <person name="Wolfner M.F."/>
            <person name="Wong A."/>
            <person name="Wong G.K."/>
            <person name="Wu C.I."/>
            <person name="Wu G."/>
            <person name="Yamamoto D."/>
            <person name="Yang H.P."/>
            <person name="Yang S.P."/>
            <person name="Yorke J.A."/>
            <person name="Yoshida K."/>
            <person name="Zdobnov E."/>
            <person name="Zhang P."/>
            <person name="Zhang Y."/>
            <person name="Zimin A.V."/>
            <person name="Baldwin J."/>
            <person name="Abdouelleil A."/>
            <person name="Abdulkadir J."/>
            <person name="Abebe A."/>
            <person name="Abera B."/>
            <person name="Abreu J."/>
            <person name="Acer S.C."/>
            <person name="Aftuck L."/>
            <person name="Alexander A."/>
            <person name="An P."/>
            <person name="Anderson E."/>
            <person name="Anderson S."/>
            <person name="Arachi H."/>
            <person name="Azer M."/>
            <person name="Bachantsang P."/>
            <person name="Barry A."/>
            <person name="Bayul T."/>
            <person name="Berlin A."/>
            <person name="Bessette D."/>
            <person name="Bloom T."/>
            <person name="Blye J."/>
            <person name="Boguslavskiy L."/>
            <person name="Bonnet C."/>
            <person name="Boukhgalter B."/>
            <person name="Bourzgui I."/>
            <person name="Brown A."/>
            <person name="Cahill P."/>
            <person name="Channer S."/>
            <person name="Cheshatsang Y."/>
            <person name="Chuda L."/>
            <person name="Citroen M."/>
            <person name="Collymore A."/>
            <person name="Cooke P."/>
            <person name="Costello M."/>
            <person name="D'Aco K."/>
            <person name="Daza R."/>
            <person name="De Haan G."/>
            <person name="DeGray S."/>
            <person name="DeMaso C."/>
            <person name="Dhargay N."/>
            <person name="Dooley K."/>
            <person name="Dooley E."/>
            <person name="Doricent M."/>
            <person name="Dorje P."/>
            <person name="Dorjee K."/>
            <person name="Dupes A."/>
            <person name="Elong R."/>
            <person name="Falk J."/>
            <person name="Farina A."/>
            <person name="Faro S."/>
            <person name="Ferguson D."/>
            <person name="Fisher S."/>
            <person name="Foley C.D."/>
            <person name="Franke A."/>
            <person name="Friedrich D."/>
            <person name="Gadbois L."/>
            <person name="Gearin G."/>
            <person name="Gearin C.R."/>
            <person name="Giannoukos G."/>
            <person name="Goode T."/>
            <person name="Graham J."/>
            <person name="Grandbois E."/>
            <person name="Grewal S."/>
            <person name="Gyaltsen K."/>
            <person name="Hafez N."/>
            <person name="Hagos B."/>
            <person name="Hall J."/>
            <person name="Henson C."/>
            <person name="Hollinger A."/>
            <person name="Honan T."/>
            <person name="Huard M.D."/>
            <person name="Hughes L."/>
            <person name="Hurhula B."/>
            <person name="Husby M.E."/>
            <person name="Kamat A."/>
            <person name="Kanga B."/>
            <person name="Kashin S."/>
            <person name="Khazanovich D."/>
            <person name="Kisner P."/>
            <person name="Lance K."/>
            <person name="Lara M."/>
            <person name="Lee W."/>
            <person name="Lennon N."/>
            <person name="Letendre F."/>
            <person name="LeVine R."/>
            <person name="Lipovsky A."/>
            <person name="Liu X."/>
            <person name="Liu J."/>
            <person name="Liu S."/>
            <person name="Lokyitsang T."/>
            <person name="Lokyitsang Y."/>
            <person name="Lubonja R."/>
            <person name="Lui A."/>
            <person name="MacDonald P."/>
            <person name="Magnisalis V."/>
            <person name="Maru K."/>
            <person name="Matthews C."/>
            <person name="McCusker W."/>
            <person name="McDonough S."/>
            <person name="Mehta T."/>
            <person name="Meldrim J."/>
            <person name="Meneus L."/>
            <person name="Mihai O."/>
            <person name="Mihalev A."/>
            <person name="Mihova T."/>
            <person name="Mittelman R."/>
            <person name="Mlenga V."/>
            <person name="Montmayeur A."/>
            <person name="Mulrain L."/>
            <person name="Navidi A."/>
            <person name="Naylor J."/>
            <person name="Negash T."/>
            <person name="Nguyen T."/>
            <person name="Nguyen N."/>
            <person name="Nicol R."/>
            <person name="Norbu C."/>
            <person name="Norbu N."/>
            <person name="Novod N."/>
            <person name="O'Neill B."/>
            <person name="Osman S."/>
            <person name="Markiewicz E."/>
            <person name="Oyono O.L."/>
            <person name="Patti C."/>
            <person name="Phunkhang P."/>
            <person name="Pierre F."/>
            <person name="Priest M."/>
            <person name="Raghuraman S."/>
            <person name="Rege F."/>
            <person name="Reyes R."/>
            <person name="Rise C."/>
            <person name="Rogov P."/>
            <person name="Ross K."/>
            <person name="Ryan E."/>
            <person name="Settipalli S."/>
            <person name="Shea T."/>
            <person name="Sherpa N."/>
            <person name="Shi L."/>
            <person name="Shih D."/>
            <person name="Sparrow T."/>
            <person name="Spaulding J."/>
            <person name="Stalker J."/>
            <person name="Stange-Thomann N."/>
            <person name="Stavropoulos S."/>
            <person name="Stone C."/>
            <person name="Strader C."/>
            <person name="Tesfaye S."/>
            <person name="Thomson T."/>
            <person name="Thoulutsang Y."/>
            <person name="Thoulutsang D."/>
            <person name="Topham K."/>
            <person name="Topping I."/>
            <person name="Tsamla T."/>
            <person name="Vassiliev H."/>
            <person name="Vo A."/>
            <person name="Wangchuk T."/>
            <person name="Wangdi T."/>
            <person name="Weiand M."/>
            <person name="Wilkinson J."/>
            <person name="Wilson A."/>
            <person name="Yadav S."/>
            <person name="Young G."/>
            <person name="Yu Q."/>
            <person name="Zembek L."/>
            <person name="Zhong D."/>
            <person name="Zimmer A."/>
            <person name="Zwirko Z."/>
            <person name="Jaffe D.B."/>
            <person name="Alvarez P."/>
            <person name="Brockman W."/>
            <person name="Butler J."/>
            <person name="Chin C."/>
            <person name="Gnerre S."/>
            <person name="Grabherr M."/>
            <person name="Kleber M."/>
            <person name="Mauceli E."/>
            <person name="MacCallum I."/>
        </authorList>
    </citation>
    <scope>NUCLEOTIDE SEQUENCE [LARGE SCALE GENOMIC DNA]</scope>
    <source>
        <strain evidence="10">TSC#14030-0811.24</strain>
    </source>
</reference>
<dbReference type="OrthoDB" id="7739311at2759"/>
<dbReference type="OMA" id="YQLVIYF"/>
<dbReference type="GO" id="GO:0005886">
    <property type="term" value="C:plasma membrane"/>
    <property type="evidence" value="ECO:0007669"/>
    <property type="project" value="UniProtKB-SubCell"/>
</dbReference>
<sequence length="595" mass="69518">MDLFTECLARSVVYLANNFIATQINTLVIRQSCLNCSYPLYERQRKLIDYVLQHSGPKLAVHITNRKPQVQEISHYTLFVVNNVEAFRKQNWSVPDRVTEHYYHFLIVVSARFQEIGFEYIVRELILASFHVHVPNVIVVIQRTEPQDIRIYAHTFFDADCKPGVQIYEYNRFNASGRLMKSILQLFPPLSFTGNNCTVRVSAHQVPPYFMLKNRKKAMTEKGILLEGSEARGIDAELLLLLAKAMRFRIQLLMPNESTQLYGEANVSGCLAQLAAGKADMAIGSLSGSDKRRNFFSISAVYHQCYFVFVLRSQLASNRYNHLLLPFRRKIWYATGILLLSLLLFIGILRRQILLNYPLESLLVSCFGCPVATQRLATSFWGRYIFVNWLLLTLVLRCAYQAKLFDVLRAPHYIVLPECLQEMIEQNYTLVSSSYHDFYPEYITYRMNSTFQERYRYLENAALGKRLATISLLNNLAYWNRKHRNNSSLTYMREPIYLYQLAIYFPKLSLYKYAIDRKINQLLSSGVMGHIERRYLSVNYIDMRESHHLPKITNDIFVGVYKVIVALFILSMLLFILERLSMKWQGLRQIIEWMQ</sequence>
<evidence type="ECO:0000256" key="5">
    <source>
        <dbReference type="ARBA" id="ARBA00023136"/>
    </source>
</evidence>
<evidence type="ECO:0000256" key="7">
    <source>
        <dbReference type="ARBA" id="ARBA00023180"/>
    </source>
</evidence>
<dbReference type="SUPFAM" id="SSF53850">
    <property type="entry name" value="Periplasmic binding protein-like II"/>
    <property type="match status" value="1"/>
</dbReference>
<proteinExistence type="predicted"/>
<evidence type="ECO:0000313" key="11">
    <source>
        <dbReference type="Proteomes" id="UP000007798"/>
    </source>
</evidence>
<reference evidence="10" key="1">
    <citation type="submission" date="2006-08" db="EMBL/GenBank/DDBJ databases">
        <authorList>
            <person name="Remington K."/>
            <person name="Strausberg R."/>
            <person name="Sutton G."/>
            <person name="Walenz B."/>
            <person name="Johnson J."/>
            <person name="Utterback T."/>
            <person name="Venter J.C."/>
        </authorList>
    </citation>
    <scope>NUCLEOTIDE SEQUENCE</scope>
    <source>
        <strain evidence="10">TSC#14030-0811.24</strain>
    </source>
</reference>
<dbReference type="InterPro" id="IPR052192">
    <property type="entry name" value="Insect_Ionotropic_Sensory_Rcpt"/>
</dbReference>
<dbReference type="Gene3D" id="3.40.190.10">
    <property type="entry name" value="Periplasmic binding protein-like II"/>
    <property type="match status" value="1"/>
</dbReference>
<evidence type="ECO:0000256" key="2">
    <source>
        <dbReference type="ARBA" id="ARBA00022475"/>
    </source>
</evidence>
<feature type="transmembrane region" description="Helical" evidence="8">
    <location>
        <begin position="331"/>
        <end position="349"/>
    </location>
</feature>